<dbReference type="EMBL" id="CAKOFQ010007344">
    <property type="protein sequence ID" value="CAH1998907.1"/>
    <property type="molecule type" value="Genomic_DNA"/>
</dbReference>
<accession>A0A9P0LPP1</accession>
<gene>
    <name evidence="1" type="ORF">ACAOBT_LOCUS24668</name>
</gene>
<keyword evidence="2" id="KW-1185">Reference proteome</keyword>
<dbReference type="Proteomes" id="UP001152888">
    <property type="component" value="Unassembled WGS sequence"/>
</dbReference>
<dbReference type="OrthoDB" id="6581217at2759"/>
<protein>
    <recommendedName>
        <fullName evidence="3">DDE Tnp4 domain-containing protein</fullName>
    </recommendedName>
</protein>
<proteinExistence type="predicted"/>
<evidence type="ECO:0000313" key="2">
    <source>
        <dbReference type="Proteomes" id="UP001152888"/>
    </source>
</evidence>
<organism evidence="1 2">
    <name type="scientific">Acanthoscelides obtectus</name>
    <name type="common">Bean weevil</name>
    <name type="synonym">Bruchus obtectus</name>
    <dbReference type="NCBI Taxonomy" id="200917"/>
    <lineage>
        <taxon>Eukaryota</taxon>
        <taxon>Metazoa</taxon>
        <taxon>Ecdysozoa</taxon>
        <taxon>Arthropoda</taxon>
        <taxon>Hexapoda</taxon>
        <taxon>Insecta</taxon>
        <taxon>Pterygota</taxon>
        <taxon>Neoptera</taxon>
        <taxon>Endopterygota</taxon>
        <taxon>Coleoptera</taxon>
        <taxon>Polyphaga</taxon>
        <taxon>Cucujiformia</taxon>
        <taxon>Chrysomeloidea</taxon>
        <taxon>Chrysomelidae</taxon>
        <taxon>Bruchinae</taxon>
        <taxon>Bruchini</taxon>
        <taxon>Acanthoscelides</taxon>
    </lineage>
</organism>
<comment type="caution">
    <text evidence="1">The sequence shown here is derived from an EMBL/GenBank/DDBJ whole genome shotgun (WGS) entry which is preliminary data.</text>
</comment>
<sequence>MSSSEEEDVLIYYRYKRQRRLRRKLWCHPYIERNINCRFFMAANQLAETDVKFVQCYRMSKASYLELVKLLSPFLSKMNTNMQECVSAEERILITLRYLATGCTFVSLSLYFARGETTVGIIVKETTKIIWDLLNDTYMPLPTVEKWKAIADRFEFLWNLPNCIRAIDDGLFTVIEPGYAGRNSDGGIFRASRIKYWITQGNFEIPSPSPLTHDGKRVPLPYYFVGDEAFPLTRYLMRPYPKRTLDNFHAILPLEEGYMVNHGYTKK</sequence>
<dbReference type="AlphaFoldDB" id="A0A9P0LPP1"/>
<evidence type="ECO:0008006" key="3">
    <source>
        <dbReference type="Google" id="ProtNLM"/>
    </source>
</evidence>
<evidence type="ECO:0000313" key="1">
    <source>
        <dbReference type="EMBL" id="CAH1998907.1"/>
    </source>
</evidence>
<name>A0A9P0LPP1_ACAOB</name>
<reference evidence="1" key="1">
    <citation type="submission" date="2022-03" db="EMBL/GenBank/DDBJ databases">
        <authorList>
            <person name="Sayadi A."/>
        </authorList>
    </citation>
    <scope>NUCLEOTIDE SEQUENCE</scope>
</reference>